<protein>
    <recommendedName>
        <fullName evidence="7">UPF0056 membrane protein</fullName>
    </recommendedName>
</protein>
<name>A0A160PL49_9HYPH</name>
<keyword evidence="3" id="KW-1003">Cell membrane</keyword>
<keyword evidence="6 7" id="KW-0472">Membrane</keyword>
<evidence type="ECO:0000313" key="8">
    <source>
        <dbReference type="EMBL" id="BAU93906.1"/>
    </source>
</evidence>
<dbReference type="OrthoDB" id="21094at2"/>
<evidence type="ECO:0000256" key="1">
    <source>
        <dbReference type="ARBA" id="ARBA00004651"/>
    </source>
</evidence>
<evidence type="ECO:0000256" key="2">
    <source>
        <dbReference type="ARBA" id="ARBA00009784"/>
    </source>
</evidence>
<evidence type="ECO:0000256" key="4">
    <source>
        <dbReference type="ARBA" id="ARBA00022692"/>
    </source>
</evidence>
<gene>
    <name evidence="8" type="ORF">MPPM_5301</name>
</gene>
<evidence type="ECO:0000256" key="6">
    <source>
        <dbReference type="ARBA" id="ARBA00023136"/>
    </source>
</evidence>
<evidence type="ECO:0000256" key="5">
    <source>
        <dbReference type="ARBA" id="ARBA00022989"/>
    </source>
</evidence>
<dbReference type="PANTHER" id="PTHR33508">
    <property type="entry name" value="UPF0056 MEMBRANE PROTEIN YHCE"/>
    <property type="match status" value="1"/>
</dbReference>
<dbReference type="Proteomes" id="UP000218288">
    <property type="component" value="Chromosome"/>
</dbReference>
<dbReference type="GO" id="GO:0005886">
    <property type="term" value="C:plasma membrane"/>
    <property type="evidence" value="ECO:0007669"/>
    <property type="project" value="UniProtKB-SubCell"/>
</dbReference>
<reference evidence="8 9" key="1">
    <citation type="journal article" date="2016" name="Genome Announc.">
        <title>Complete Genome Sequence of Methylobacterium populi P-1M, Isolated from Pink-Pigmented Household Biofilm.</title>
        <authorList>
            <person name="Morohoshi T."/>
            <person name="Ikeda T."/>
        </authorList>
    </citation>
    <scope>NUCLEOTIDE SEQUENCE [LARGE SCALE GENOMIC DNA]</scope>
    <source>
        <strain evidence="8 9">P-1M</strain>
    </source>
</reference>
<keyword evidence="4 7" id="KW-0812">Transmembrane</keyword>
<evidence type="ECO:0000256" key="7">
    <source>
        <dbReference type="RuleBase" id="RU362048"/>
    </source>
</evidence>
<dbReference type="EMBL" id="AP014809">
    <property type="protein sequence ID" value="BAU93906.1"/>
    <property type="molecule type" value="Genomic_DNA"/>
</dbReference>
<organism evidence="8 9">
    <name type="scientific">Methylorubrum populi</name>
    <dbReference type="NCBI Taxonomy" id="223967"/>
    <lineage>
        <taxon>Bacteria</taxon>
        <taxon>Pseudomonadati</taxon>
        <taxon>Pseudomonadota</taxon>
        <taxon>Alphaproteobacteria</taxon>
        <taxon>Hyphomicrobiales</taxon>
        <taxon>Methylobacteriaceae</taxon>
        <taxon>Methylorubrum</taxon>
    </lineage>
</organism>
<dbReference type="InterPro" id="IPR002771">
    <property type="entry name" value="Multi_antbiot-R_MarC"/>
</dbReference>
<dbReference type="Pfam" id="PF01914">
    <property type="entry name" value="MarC"/>
    <property type="match status" value="1"/>
</dbReference>
<dbReference type="NCBIfam" id="TIGR00427">
    <property type="entry name" value="NAAT family transporter"/>
    <property type="match status" value="1"/>
</dbReference>
<proteinExistence type="inferred from homology"/>
<keyword evidence="5 7" id="KW-1133">Transmembrane helix</keyword>
<evidence type="ECO:0000313" key="9">
    <source>
        <dbReference type="Proteomes" id="UP000218288"/>
    </source>
</evidence>
<sequence>MSVDLPFITKVFAALFAIMNPIANVPVFLSLTEGASDAVRRRVAVTASVGTTIGCFVSLVGGQAVLDAFGLSVDDFRLAGGLIVLTIALSMLQGSSSRTHERDPKEKQEAIDAQSVAIYPLTIPLLVGPGTIATLIVFGHTAETQGKWLDVAIGLGGFLVLLAVALLSAPWLGRHLSATATAITRRLMGMILAAVAMEMIVTSLRNLFPGLSQ</sequence>
<comment type="similarity">
    <text evidence="2 7">Belongs to the UPF0056 (MarC) family.</text>
</comment>
<feature type="transmembrane region" description="Helical" evidence="7">
    <location>
        <begin position="116"/>
        <end position="139"/>
    </location>
</feature>
<accession>A0A160PL49</accession>
<feature type="transmembrane region" description="Helical" evidence="7">
    <location>
        <begin position="12"/>
        <end position="31"/>
    </location>
</feature>
<feature type="transmembrane region" description="Helical" evidence="7">
    <location>
        <begin position="151"/>
        <end position="172"/>
    </location>
</feature>
<feature type="transmembrane region" description="Helical" evidence="7">
    <location>
        <begin position="43"/>
        <end position="66"/>
    </location>
</feature>
<dbReference type="RefSeq" id="WP_096487563.1">
    <property type="nucleotide sequence ID" value="NZ_AP014809.1"/>
</dbReference>
<feature type="transmembrane region" description="Helical" evidence="7">
    <location>
        <begin position="78"/>
        <end position="95"/>
    </location>
</feature>
<comment type="subcellular location">
    <subcellularLocation>
        <location evidence="1 7">Cell membrane</location>
        <topology evidence="1 7">Multi-pass membrane protein</topology>
    </subcellularLocation>
</comment>
<dbReference type="AlphaFoldDB" id="A0A160PL49"/>
<feature type="transmembrane region" description="Helical" evidence="7">
    <location>
        <begin position="187"/>
        <end position="208"/>
    </location>
</feature>
<evidence type="ECO:0000256" key="3">
    <source>
        <dbReference type="ARBA" id="ARBA00022475"/>
    </source>
</evidence>
<dbReference type="PANTHER" id="PTHR33508:SF1">
    <property type="entry name" value="UPF0056 MEMBRANE PROTEIN YHCE"/>
    <property type="match status" value="1"/>
</dbReference>